<gene>
    <name evidence="1" type="ORF">PUN28_007822</name>
</gene>
<dbReference type="Proteomes" id="UP001430953">
    <property type="component" value="Unassembled WGS sequence"/>
</dbReference>
<protein>
    <submittedName>
        <fullName evidence="1">Uncharacterized protein</fullName>
    </submittedName>
</protein>
<reference evidence="1 2" key="1">
    <citation type="submission" date="2023-03" db="EMBL/GenBank/DDBJ databases">
        <title>High recombination rates correlate with genetic variation in Cardiocondyla obscurior ants.</title>
        <authorList>
            <person name="Errbii M."/>
        </authorList>
    </citation>
    <scope>NUCLEOTIDE SEQUENCE [LARGE SCALE GENOMIC DNA]</scope>
    <source>
        <strain evidence="1">Alpha-2009</strain>
        <tissue evidence="1">Whole body</tissue>
    </source>
</reference>
<dbReference type="AlphaFoldDB" id="A0AAW2FUI3"/>
<name>A0AAW2FUI3_9HYME</name>
<accession>A0AAW2FUI3</accession>
<comment type="caution">
    <text evidence="1">The sequence shown here is derived from an EMBL/GenBank/DDBJ whole genome shotgun (WGS) entry which is preliminary data.</text>
</comment>
<dbReference type="EMBL" id="JADYXP020000007">
    <property type="protein sequence ID" value="KAL0119646.1"/>
    <property type="molecule type" value="Genomic_DNA"/>
</dbReference>
<evidence type="ECO:0000313" key="2">
    <source>
        <dbReference type="Proteomes" id="UP001430953"/>
    </source>
</evidence>
<sequence>MNVFPKRGSKSARRIVRRFPGAVSAAPSHRCVRKVIISSVFRAATFTRRYAKATVFLPTFTIESKQFFFSFFFNTRTITRVKLSKEIARNNKYRKWKVKGRRVDNKPAAFLLDAIPTEAGTNAAGQNRNRAVFPACREMRNISLHARIQRVPTYVLAEIAKVH</sequence>
<keyword evidence="2" id="KW-1185">Reference proteome</keyword>
<evidence type="ECO:0000313" key="1">
    <source>
        <dbReference type="EMBL" id="KAL0119646.1"/>
    </source>
</evidence>
<organism evidence="1 2">
    <name type="scientific">Cardiocondyla obscurior</name>
    <dbReference type="NCBI Taxonomy" id="286306"/>
    <lineage>
        <taxon>Eukaryota</taxon>
        <taxon>Metazoa</taxon>
        <taxon>Ecdysozoa</taxon>
        <taxon>Arthropoda</taxon>
        <taxon>Hexapoda</taxon>
        <taxon>Insecta</taxon>
        <taxon>Pterygota</taxon>
        <taxon>Neoptera</taxon>
        <taxon>Endopterygota</taxon>
        <taxon>Hymenoptera</taxon>
        <taxon>Apocrita</taxon>
        <taxon>Aculeata</taxon>
        <taxon>Formicoidea</taxon>
        <taxon>Formicidae</taxon>
        <taxon>Myrmicinae</taxon>
        <taxon>Cardiocondyla</taxon>
    </lineage>
</organism>
<proteinExistence type="predicted"/>